<keyword evidence="3" id="KW-1185">Reference proteome</keyword>
<sequence length="91" mass="10576">MIRRKTCAFCHKKSEDYIKEIKCDEDILNVLNLPLNIGPLKSNSLFLCKSCVRNLKQIQEFKSKCLDINDKIVSVSQGTKMYVHELYVKHS</sequence>
<organism evidence="2 3">
    <name type="scientific">Molorchus minor</name>
    <dbReference type="NCBI Taxonomy" id="1323400"/>
    <lineage>
        <taxon>Eukaryota</taxon>
        <taxon>Metazoa</taxon>
        <taxon>Ecdysozoa</taxon>
        <taxon>Arthropoda</taxon>
        <taxon>Hexapoda</taxon>
        <taxon>Insecta</taxon>
        <taxon>Pterygota</taxon>
        <taxon>Neoptera</taxon>
        <taxon>Endopterygota</taxon>
        <taxon>Coleoptera</taxon>
        <taxon>Polyphaga</taxon>
        <taxon>Cucujiformia</taxon>
        <taxon>Chrysomeloidea</taxon>
        <taxon>Cerambycidae</taxon>
        <taxon>Lamiinae</taxon>
        <taxon>Monochamini</taxon>
        <taxon>Molorchus</taxon>
    </lineage>
</organism>
<dbReference type="InterPro" id="IPR012934">
    <property type="entry name" value="Znf_AD"/>
</dbReference>
<evidence type="ECO:0000313" key="2">
    <source>
        <dbReference type="EMBL" id="KAJ8970336.1"/>
    </source>
</evidence>
<dbReference type="SMART" id="SM00868">
    <property type="entry name" value="zf-AD"/>
    <property type="match status" value="1"/>
</dbReference>
<dbReference type="Proteomes" id="UP001162164">
    <property type="component" value="Unassembled WGS sequence"/>
</dbReference>
<name>A0ABQ9J0D5_9CUCU</name>
<accession>A0ABQ9J0D5</accession>
<comment type="caution">
    <text evidence="2">The sequence shown here is derived from an EMBL/GenBank/DDBJ whole genome shotgun (WGS) entry which is preliminary data.</text>
</comment>
<evidence type="ECO:0000259" key="1">
    <source>
        <dbReference type="SMART" id="SM00868"/>
    </source>
</evidence>
<dbReference type="EMBL" id="JAPWTJ010001634">
    <property type="protein sequence ID" value="KAJ8970336.1"/>
    <property type="molecule type" value="Genomic_DNA"/>
</dbReference>
<proteinExistence type="predicted"/>
<feature type="domain" description="ZAD" evidence="1">
    <location>
        <begin position="6"/>
        <end position="75"/>
    </location>
</feature>
<gene>
    <name evidence="2" type="ORF">NQ317_007615</name>
</gene>
<protein>
    <recommendedName>
        <fullName evidence="1">ZAD domain-containing protein</fullName>
    </recommendedName>
</protein>
<reference evidence="2" key="1">
    <citation type="journal article" date="2023" name="Insect Mol. Biol.">
        <title>Genome sequencing provides insights into the evolution of gene families encoding plant cell wall-degrading enzymes in longhorned beetles.</title>
        <authorList>
            <person name="Shin N.R."/>
            <person name="Okamura Y."/>
            <person name="Kirsch R."/>
            <person name="Pauchet Y."/>
        </authorList>
    </citation>
    <scope>NUCLEOTIDE SEQUENCE</scope>
    <source>
        <strain evidence="2">MMC_N1</strain>
    </source>
</reference>
<evidence type="ECO:0000313" key="3">
    <source>
        <dbReference type="Proteomes" id="UP001162164"/>
    </source>
</evidence>